<dbReference type="InterPro" id="IPR023346">
    <property type="entry name" value="Lysozyme-like_dom_sf"/>
</dbReference>
<dbReference type="Pfam" id="PF01464">
    <property type="entry name" value="SLT"/>
    <property type="match status" value="1"/>
</dbReference>
<comment type="similarity">
    <text evidence="1">Belongs to the transglycosylase Slt family.</text>
</comment>
<sequence length="117" mass="13001">MQLMPATYEAVAYELERIPDEIMIFDPGTNICCGVYLLSKLYEKYGCWETAFAAYNAGEAAVDLWLSDDRYSASGRLTYIPYSETAGYVKKVRCAAESYKKIYGFGNGPGQNTGEGQ</sequence>
<evidence type="ECO:0000256" key="1">
    <source>
        <dbReference type="ARBA" id="ARBA00007734"/>
    </source>
</evidence>
<dbReference type="SUPFAM" id="SSF53955">
    <property type="entry name" value="Lysozyme-like"/>
    <property type="match status" value="1"/>
</dbReference>
<dbReference type="PANTHER" id="PTHR37423:SF2">
    <property type="entry name" value="MEMBRANE-BOUND LYTIC MUREIN TRANSGLYCOSYLASE C"/>
    <property type="match status" value="1"/>
</dbReference>
<protein>
    <submittedName>
        <fullName evidence="3">Transglycosylase SLT domain protein</fullName>
    </submittedName>
</protein>
<feature type="domain" description="Transglycosylase SLT" evidence="2">
    <location>
        <begin position="1"/>
        <end position="70"/>
    </location>
</feature>
<reference evidence="3" key="1">
    <citation type="submission" date="2012-11" db="EMBL/GenBank/DDBJ databases">
        <title>Dependencies among metagenomic species, viruses, plasmids and units of genetic variation.</title>
        <authorList>
            <person name="Nielsen H.B."/>
            <person name="Almeida M."/>
            <person name="Juncker A.S."/>
            <person name="Rasmussen S."/>
            <person name="Li J."/>
            <person name="Sunagawa S."/>
            <person name="Plichta D."/>
            <person name="Gautier L."/>
            <person name="Le Chatelier E."/>
            <person name="Peletier E."/>
            <person name="Bonde I."/>
            <person name="Nielsen T."/>
            <person name="Manichanh C."/>
            <person name="Arumugam M."/>
            <person name="Batto J."/>
            <person name="Santos M.B.Q.D."/>
            <person name="Blom N."/>
            <person name="Borruel N."/>
            <person name="Burgdorf K.S."/>
            <person name="Boumezbeur F."/>
            <person name="Casellas F."/>
            <person name="Dore J."/>
            <person name="Guarner F."/>
            <person name="Hansen T."/>
            <person name="Hildebrand F."/>
            <person name="Kaas R.S."/>
            <person name="Kennedy S."/>
            <person name="Kristiansen K."/>
            <person name="Kultima J.R."/>
            <person name="Leonard P."/>
            <person name="Levenez F."/>
            <person name="Lund O."/>
            <person name="Moumen B."/>
            <person name="Le Paslier D."/>
            <person name="Pons N."/>
            <person name="Pedersen O."/>
            <person name="Prifti E."/>
            <person name="Qin J."/>
            <person name="Raes J."/>
            <person name="Tap J."/>
            <person name="Tims S."/>
            <person name="Ussery D.W."/>
            <person name="Yamada T."/>
            <person name="MetaHit consortium"/>
            <person name="Renault P."/>
            <person name="Sicheritz-Ponten T."/>
            <person name="Bork P."/>
            <person name="Wang J."/>
            <person name="Brunak S."/>
            <person name="Ehrlich S.D."/>
        </authorList>
    </citation>
    <scope>NUCLEOTIDE SEQUENCE [LARGE SCALE GENOMIC DNA]</scope>
</reference>
<proteinExistence type="inferred from homology"/>
<accession>R6TX08</accession>
<dbReference type="Gene3D" id="1.10.530.10">
    <property type="match status" value="1"/>
</dbReference>
<name>R6TX08_9BACT</name>
<evidence type="ECO:0000313" key="4">
    <source>
        <dbReference type="Proteomes" id="UP000017938"/>
    </source>
</evidence>
<dbReference type="AlphaFoldDB" id="R6TX08"/>
<evidence type="ECO:0000259" key="2">
    <source>
        <dbReference type="Pfam" id="PF01464"/>
    </source>
</evidence>
<dbReference type="STRING" id="1263015.BN580_01023"/>
<dbReference type="PANTHER" id="PTHR37423">
    <property type="entry name" value="SOLUBLE LYTIC MUREIN TRANSGLYCOSYLASE-RELATED"/>
    <property type="match status" value="1"/>
</dbReference>
<comment type="caution">
    <text evidence="3">The sequence shown here is derived from an EMBL/GenBank/DDBJ whole genome shotgun (WGS) entry which is preliminary data.</text>
</comment>
<dbReference type="Proteomes" id="UP000017938">
    <property type="component" value="Unassembled WGS sequence"/>
</dbReference>
<dbReference type="EMBL" id="CBFW010000109">
    <property type="protein sequence ID" value="CDC72431.1"/>
    <property type="molecule type" value="Genomic_DNA"/>
</dbReference>
<organism evidence="3 4">
    <name type="scientific">Candidatus Colimorpha enterica</name>
    <dbReference type="NCBI Taxonomy" id="3083063"/>
    <lineage>
        <taxon>Bacteria</taxon>
        <taxon>Pseudomonadati</taxon>
        <taxon>Bacteroidota</taxon>
        <taxon>Bacteroidia</taxon>
        <taxon>Bacteroidales</taxon>
        <taxon>Candidatus Colimorpha</taxon>
    </lineage>
</organism>
<evidence type="ECO:0000313" key="3">
    <source>
        <dbReference type="EMBL" id="CDC72431.1"/>
    </source>
</evidence>
<gene>
    <name evidence="3" type="ORF">BN580_01023</name>
</gene>
<dbReference type="InterPro" id="IPR008258">
    <property type="entry name" value="Transglycosylase_SLT_dom_1"/>
</dbReference>